<dbReference type="AlphaFoldDB" id="A0A9W9JGX3"/>
<sequence>MREWVQACKALKSFRVFHGAGVVSWDDFQPRKIYDSLSLQKSTLESIWVEAHEVVHGDHDDEWLESFVGFTALELICASLPNLVGFDEHNLPVRELLNVLPSSLETLYLHVNEGGSFSGAIDQLAELATSESFP</sequence>
<protein>
    <submittedName>
        <fullName evidence="1">Uncharacterized protein</fullName>
    </submittedName>
</protein>
<name>A0A9W9JGX3_9EURO</name>
<dbReference type="OrthoDB" id="4366987at2759"/>
<gene>
    <name evidence="1" type="ORF">N7449_007202</name>
</gene>
<organism evidence="1 2">
    <name type="scientific">Penicillium cf. viridicatum</name>
    <dbReference type="NCBI Taxonomy" id="2972119"/>
    <lineage>
        <taxon>Eukaryota</taxon>
        <taxon>Fungi</taxon>
        <taxon>Dikarya</taxon>
        <taxon>Ascomycota</taxon>
        <taxon>Pezizomycotina</taxon>
        <taxon>Eurotiomycetes</taxon>
        <taxon>Eurotiomycetidae</taxon>
        <taxon>Eurotiales</taxon>
        <taxon>Aspergillaceae</taxon>
        <taxon>Penicillium</taxon>
    </lineage>
</organism>
<comment type="caution">
    <text evidence="1">The sequence shown here is derived from an EMBL/GenBank/DDBJ whole genome shotgun (WGS) entry which is preliminary data.</text>
</comment>
<keyword evidence="2" id="KW-1185">Reference proteome</keyword>
<accession>A0A9W9JGX3</accession>
<evidence type="ECO:0000313" key="1">
    <source>
        <dbReference type="EMBL" id="KAJ5196723.1"/>
    </source>
</evidence>
<reference evidence="1" key="1">
    <citation type="submission" date="2022-11" db="EMBL/GenBank/DDBJ databases">
        <authorList>
            <person name="Petersen C."/>
        </authorList>
    </citation>
    <scope>NUCLEOTIDE SEQUENCE</scope>
    <source>
        <strain evidence="1">IBT 20477</strain>
    </source>
</reference>
<reference evidence="1" key="2">
    <citation type="journal article" date="2023" name="IMA Fungus">
        <title>Comparative genomic study of the Penicillium genus elucidates a diverse pangenome and 15 lateral gene transfer events.</title>
        <authorList>
            <person name="Petersen C."/>
            <person name="Sorensen T."/>
            <person name="Nielsen M.R."/>
            <person name="Sondergaard T.E."/>
            <person name="Sorensen J.L."/>
            <person name="Fitzpatrick D.A."/>
            <person name="Frisvad J.C."/>
            <person name="Nielsen K.L."/>
        </authorList>
    </citation>
    <scope>NUCLEOTIDE SEQUENCE</scope>
    <source>
        <strain evidence="1">IBT 20477</strain>
    </source>
</reference>
<evidence type="ECO:0000313" key="2">
    <source>
        <dbReference type="Proteomes" id="UP001150942"/>
    </source>
</evidence>
<dbReference type="Proteomes" id="UP001150942">
    <property type="component" value="Unassembled WGS sequence"/>
</dbReference>
<dbReference type="EMBL" id="JAPQKQ010000005">
    <property type="protein sequence ID" value="KAJ5196723.1"/>
    <property type="molecule type" value="Genomic_DNA"/>
</dbReference>
<proteinExistence type="predicted"/>